<protein>
    <submittedName>
        <fullName evidence="7">Uncharacterized protein</fullName>
    </submittedName>
</protein>
<accession>A0A6A4CIN0</accession>
<evidence type="ECO:0000313" key="6">
    <source>
        <dbReference type="EMBL" id="KAE9200791.1"/>
    </source>
</evidence>
<organism evidence="7 9">
    <name type="scientific">Phytophthora fragariae</name>
    <dbReference type="NCBI Taxonomy" id="53985"/>
    <lineage>
        <taxon>Eukaryota</taxon>
        <taxon>Sar</taxon>
        <taxon>Stramenopiles</taxon>
        <taxon>Oomycota</taxon>
        <taxon>Peronosporomycetes</taxon>
        <taxon>Peronosporales</taxon>
        <taxon>Peronosporaceae</taxon>
        <taxon>Phytophthora</taxon>
    </lineage>
</organism>
<evidence type="ECO:0000313" key="12">
    <source>
        <dbReference type="Proteomes" id="UP000460718"/>
    </source>
</evidence>
<evidence type="ECO:0000313" key="13">
    <source>
        <dbReference type="Proteomes" id="UP000476176"/>
    </source>
</evidence>
<dbReference type="EMBL" id="QXGC01001607">
    <property type="protein sequence ID" value="KAE9199542.1"/>
    <property type="molecule type" value="Genomic_DNA"/>
</dbReference>
<dbReference type="EMBL" id="QXGA01001619">
    <property type="protein sequence ID" value="KAE9114438.1"/>
    <property type="molecule type" value="Genomic_DNA"/>
</dbReference>
<evidence type="ECO:0000313" key="3">
    <source>
        <dbReference type="EMBL" id="KAE9114438.1"/>
    </source>
</evidence>
<dbReference type="EMBL" id="QXGD01001696">
    <property type="protein sequence ID" value="KAE9200791.1"/>
    <property type="molecule type" value="Genomic_DNA"/>
</dbReference>
<evidence type="ECO:0000313" key="8">
    <source>
        <dbReference type="Proteomes" id="UP000433483"/>
    </source>
</evidence>
<evidence type="ECO:0000313" key="2">
    <source>
        <dbReference type="EMBL" id="KAE9086691.1"/>
    </source>
</evidence>
<dbReference type="Proteomes" id="UP000476176">
    <property type="component" value="Unassembled WGS sequence"/>
</dbReference>
<dbReference type="EMBL" id="QXGE01001634">
    <property type="protein sequence ID" value="KAE9290132.1"/>
    <property type="molecule type" value="Genomic_DNA"/>
</dbReference>
<comment type="caution">
    <text evidence="7">The sequence shown here is derived from an EMBL/GenBank/DDBJ whole genome shotgun (WGS) entry which is preliminary data.</text>
</comment>
<dbReference type="AlphaFoldDB" id="A0A6A4CIN0"/>
<evidence type="ECO:0000313" key="4">
    <source>
        <dbReference type="EMBL" id="KAE9187331.1"/>
    </source>
</evidence>
<evidence type="ECO:0000313" key="14">
    <source>
        <dbReference type="Proteomes" id="UP000488956"/>
    </source>
</evidence>
<evidence type="ECO:0000313" key="9">
    <source>
        <dbReference type="Proteomes" id="UP000437068"/>
    </source>
</evidence>
<evidence type="ECO:0000313" key="10">
    <source>
        <dbReference type="Proteomes" id="UP000440367"/>
    </source>
</evidence>
<name>A0A6A4CIN0_9STRA</name>
<dbReference type="Proteomes" id="UP000460718">
    <property type="component" value="Unassembled WGS sequence"/>
</dbReference>
<gene>
    <name evidence="7" type="ORF">PF001_g19734</name>
    <name evidence="6" type="ORF">PF002_g21725</name>
    <name evidence="5" type="ORF">PF004_g19244</name>
    <name evidence="4" type="ORF">PF005_g20492</name>
    <name evidence="3" type="ORF">PF006_g19522</name>
    <name evidence="2" type="ORF">PF010_g19992</name>
    <name evidence="1" type="ORF">PF011_g26540</name>
</gene>
<evidence type="ECO:0000313" key="7">
    <source>
        <dbReference type="EMBL" id="KAE9290132.1"/>
    </source>
</evidence>
<sequence>MLHRRPCLLSCCPRERWQGLRRPSADELRRKVEVRLAAYVDAIEHPTQATRDVKSETDG</sequence>
<dbReference type="Proteomes" id="UP000433483">
    <property type="component" value="Unassembled WGS sequence"/>
</dbReference>
<proteinExistence type="predicted"/>
<dbReference type="EMBL" id="QXFW01003549">
    <property type="protein sequence ID" value="KAE8970117.1"/>
    <property type="molecule type" value="Genomic_DNA"/>
</dbReference>
<evidence type="ECO:0000313" key="5">
    <source>
        <dbReference type="EMBL" id="KAE9199542.1"/>
    </source>
</evidence>
<dbReference type="EMBL" id="QXGB01001664">
    <property type="protein sequence ID" value="KAE9187331.1"/>
    <property type="molecule type" value="Genomic_DNA"/>
</dbReference>
<evidence type="ECO:0000313" key="1">
    <source>
        <dbReference type="EMBL" id="KAE8970117.1"/>
    </source>
</evidence>
<dbReference type="Proteomes" id="UP000488956">
    <property type="component" value="Unassembled WGS sequence"/>
</dbReference>
<dbReference type="Proteomes" id="UP000440732">
    <property type="component" value="Unassembled WGS sequence"/>
</dbReference>
<keyword evidence="8" id="KW-1185">Reference proteome</keyword>
<dbReference type="EMBL" id="QXFX01001663">
    <property type="protein sequence ID" value="KAE9086691.1"/>
    <property type="molecule type" value="Genomic_DNA"/>
</dbReference>
<dbReference type="Proteomes" id="UP000440367">
    <property type="component" value="Unassembled WGS sequence"/>
</dbReference>
<evidence type="ECO:0000313" key="11">
    <source>
        <dbReference type="Proteomes" id="UP000440732"/>
    </source>
</evidence>
<reference evidence="8 9" key="1">
    <citation type="submission" date="2018-08" db="EMBL/GenBank/DDBJ databases">
        <title>Genomic investigation of the strawberry pathogen Phytophthora fragariae indicates pathogenicity is determined by transcriptional variation in three key races.</title>
        <authorList>
            <person name="Adams T.M."/>
            <person name="Armitage A.D."/>
            <person name="Sobczyk M.K."/>
            <person name="Bates H.J."/>
            <person name="Dunwell J.M."/>
            <person name="Nellist C.F."/>
            <person name="Harrison R.J."/>
        </authorList>
    </citation>
    <scope>NUCLEOTIDE SEQUENCE [LARGE SCALE GENOMIC DNA]</scope>
    <source>
        <strain evidence="7 9">A4</strain>
        <strain evidence="6 10">BC-1</strain>
        <strain evidence="5 13">BC-23</strain>
        <strain evidence="4 8">NOV-27</strain>
        <strain evidence="3 11">NOV-5</strain>
        <strain evidence="2 14">ONT-3</strain>
        <strain evidence="1 12">SCRP245</strain>
    </source>
</reference>
<dbReference type="Proteomes" id="UP000437068">
    <property type="component" value="Unassembled WGS sequence"/>
</dbReference>